<accession>A0A4U1MCD2</accession>
<evidence type="ECO:0000259" key="1">
    <source>
        <dbReference type="PROSITE" id="PS51831"/>
    </source>
</evidence>
<dbReference type="InterPro" id="IPR006675">
    <property type="entry name" value="HDIG_dom"/>
</dbReference>
<dbReference type="Gene3D" id="2.60.120.10">
    <property type="entry name" value="Jelly Rolls"/>
    <property type="match status" value="1"/>
</dbReference>
<evidence type="ECO:0000313" key="4">
    <source>
        <dbReference type="Proteomes" id="UP000310541"/>
    </source>
</evidence>
<dbReference type="NCBIfam" id="TIGR00277">
    <property type="entry name" value="HDIG"/>
    <property type="match status" value="1"/>
</dbReference>
<dbReference type="EMBL" id="SWFM01000006">
    <property type="protein sequence ID" value="TKD68241.1"/>
    <property type="molecule type" value="Genomic_DNA"/>
</dbReference>
<gene>
    <name evidence="3" type="ORF">FBF83_16995</name>
</gene>
<dbReference type="InterPro" id="IPR014710">
    <property type="entry name" value="RmlC-like_jellyroll"/>
</dbReference>
<comment type="caution">
    <text evidence="3">The sequence shown here is derived from an EMBL/GenBank/DDBJ whole genome shotgun (WGS) entry which is preliminary data.</text>
</comment>
<evidence type="ECO:0000313" key="3">
    <source>
        <dbReference type="EMBL" id="TKD68241.1"/>
    </source>
</evidence>
<dbReference type="InterPro" id="IPR011051">
    <property type="entry name" value="RmlC_Cupin_sf"/>
</dbReference>
<dbReference type="Gene3D" id="1.10.3210.10">
    <property type="entry name" value="Hypothetical protein af1432"/>
    <property type="match status" value="1"/>
</dbReference>
<dbReference type="PROSITE" id="PS51831">
    <property type="entry name" value="HD"/>
    <property type="match status" value="1"/>
</dbReference>
<proteinExistence type="predicted"/>
<dbReference type="Pfam" id="PF13487">
    <property type="entry name" value="HD_5"/>
    <property type="match status" value="1"/>
</dbReference>
<dbReference type="SUPFAM" id="SSF109604">
    <property type="entry name" value="HD-domain/PDEase-like"/>
    <property type="match status" value="1"/>
</dbReference>
<dbReference type="CDD" id="cd00077">
    <property type="entry name" value="HDc"/>
    <property type="match status" value="1"/>
</dbReference>
<dbReference type="SUPFAM" id="SSF51182">
    <property type="entry name" value="RmlC-like cupins"/>
    <property type="match status" value="1"/>
</dbReference>
<dbReference type="InterPro" id="IPR037522">
    <property type="entry name" value="HD_GYP_dom"/>
</dbReference>
<sequence length="302" mass="34496">MEGFTIGRKGSSLETTLYEESNISLLSHGGGVEVLLHQINKGKLFYLYPSEDPDVMEFFYILSGQLVCEVDNEKIELSANDYYSAKNLKAPIHFTALTDLTFIWVVTEQTFIHLSNHISSLMEIVRKVERKDRYTYLHSERVAEYAVKIAKKLELKKVQLNNLTNASFIHDIGKINVPEEILNKPGHLTNEEFAEIKKHPKDGAEMVKGTYYEELAPIIEQHHERLNGTGYPNGLKEDEILLEARIIAVSDTFDAMTEDRAYRKAMSAEIAIDELRRLSGSHYDSDVVNAFEQVLREEGRIK</sequence>
<feature type="domain" description="HD-GYP" evidence="2">
    <location>
        <begin position="113"/>
        <end position="302"/>
    </location>
</feature>
<dbReference type="PANTHER" id="PTHR43155">
    <property type="entry name" value="CYCLIC DI-GMP PHOSPHODIESTERASE PA4108-RELATED"/>
    <property type="match status" value="1"/>
</dbReference>
<protein>
    <submittedName>
        <fullName evidence="3">HD domain-containing protein</fullName>
    </submittedName>
</protein>
<evidence type="ECO:0000259" key="2">
    <source>
        <dbReference type="PROSITE" id="PS51832"/>
    </source>
</evidence>
<dbReference type="AlphaFoldDB" id="A0A4U1MCD2"/>
<feature type="domain" description="HD" evidence="1">
    <location>
        <begin position="135"/>
        <end position="256"/>
    </location>
</feature>
<dbReference type="PROSITE" id="PS51832">
    <property type="entry name" value="HD_GYP"/>
    <property type="match status" value="1"/>
</dbReference>
<organism evidence="3 4">
    <name type="scientific">Guptibacillus hwajinpoensis</name>
    <dbReference type="NCBI Taxonomy" id="208199"/>
    <lineage>
        <taxon>Bacteria</taxon>
        <taxon>Bacillati</taxon>
        <taxon>Bacillota</taxon>
        <taxon>Bacilli</taxon>
        <taxon>Bacillales</taxon>
        <taxon>Guptibacillaceae</taxon>
        <taxon>Guptibacillus</taxon>
    </lineage>
</organism>
<dbReference type="InterPro" id="IPR003607">
    <property type="entry name" value="HD/PDEase_dom"/>
</dbReference>
<dbReference type="Proteomes" id="UP000310541">
    <property type="component" value="Unassembled WGS sequence"/>
</dbReference>
<dbReference type="SMART" id="SM00471">
    <property type="entry name" value="HDc"/>
    <property type="match status" value="1"/>
</dbReference>
<reference evidence="3 4" key="1">
    <citation type="submission" date="2019-04" db="EMBL/GenBank/DDBJ databases">
        <title>Genome sequence of Bacillus hwajinpoensis strain Y2.</title>
        <authorList>
            <person name="Fair J.L."/>
            <person name="Maclea K.S."/>
        </authorList>
    </citation>
    <scope>NUCLEOTIDE SEQUENCE [LARGE SCALE GENOMIC DNA]</scope>
    <source>
        <strain evidence="3 4">Y2</strain>
    </source>
</reference>
<dbReference type="InterPro" id="IPR006674">
    <property type="entry name" value="HD_domain"/>
</dbReference>
<name>A0A4U1MCD2_9BACL</name>
<dbReference type="RefSeq" id="WP_136948349.1">
    <property type="nucleotide sequence ID" value="NZ_SWFM01000006.1"/>
</dbReference>
<dbReference type="OrthoDB" id="9759601at2"/>